<feature type="domain" description="tRNA intron endonuclease catalytic" evidence="7">
    <location>
        <begin position="219"/>
        <end position="307"/>
    </location>
</feature>
<dbReference type="Pfam" id="PF01974">
    <property type="entry name" value="tRNA_int_endo"/>
    <property type="match status" value="1"/>
</dbReference>
<feature type="active site" evidence="5">
    <location>
        <position position="258"/>
    </location>
</feature>
<dbReference type="Proteomes" id="UP000242474">
    <property type="component" value="Unassembled WGS sequence"/>
</dbReference>
<keyword evidence="8" id="KW-0540">Nuclease</keyword>
<dbReference type="STRING" id="763665.A0A2G5BG48"/>
<protein>
    <recommendedName>
        <fullName evidence="4">tRNA-splicing endonuclease subunit Sen2</fullName>
        <ecNumber evidence="4">4.6.1.16</ecNumber>
    </recommendedName>
</protein>
<evidence type="ECO:0000256" key="4">
    <source>
        <dbReference type="PIRNR" id="PIRNR011789"/>
    </source>
</evidence>
<dbReference type="EC" id="4.6.1.16" evidence="4"/>
<dbReference type="InterPro" id="IPR011856">
    <property type="entry name" value="tRNA_endonuc-like_dom_sf"/>
</dbReference>
<dbReference type="GO" id="GO:0000214">
    <property type="term" value="C:tRNA-intron endonuclease complex"/>
    <property type="evidence" value="ECO:0007669"/>
    <property type="project" value="UniProtKB-UniRule"/>
</dbReference>
<keyword evidence="9" id="KW-1185">Reference proteome</keyword>
<evidence type="ECO:0000256" key="2">
    <source>
        <dbReference type="ARBA" id="ARBA00022694"/>
    </source>
</evidence>
<dbReference type="EMBL" id="KZ303492">
    <property type="protein sequence ID" value="PIA17989.1"/>
    <property type="molecule type" value="Genomic_DNA"/>
</dbReference>
<feature type="active site" evidence="5">
    <location>
        <position position="298"/>
    </location>
</feature>
<dbReference type="AlphaFoldDB" id="A0A2G5BG48"/>
<evidence type="ECO:0000256" key="3">
    <source>
        <dbReference type="ARBA" id="ARBA00023239"/>
    </source>
</evidence>
<keyword evidence="8" id="KW-0378">Hydrolase</keyword>
<evidence type="ECO:0000259" key="7">
    <source>
        <dbReference type="Pfam" id="PF01974"/>
    </source>
</evidence>
<gene>
    <name evidence="8" type="ORF">COEREDRAFT_85850</name>
</gene>
<sequence>MPAILHQTMQRVWRTATLQMQRLWYLIAKENLLWPTLVPIRVKASVHIINVNNKPVDCWIWIREGQELLWKDGCFGKGILSRSSPTWQQRYQRETAEQSAENKPQERYIEDITQRRREARRQIRENTNEKQHEEDITPVVGSNNAISAQDTMRLEKMNDLNVSQNEVDMMEPVQLSPFEALFLSDIGCLEALDVSHENKCLLHTELYSLLYTCHKSDDFDLKYAAYYYYRAKGWVVRSGLKFGSDFLLYGKGGPARSHSQYSVVVRKLEQQQSEDTADLTESWQHMFGLSRVCTQVRKSLIICYVNSYVLKHQDSILPDLYQFEIQEYLFKRFNPNRK</sequence>
<dbReference type="GO" id="GO:0005737">
    <property type="term" value="C:cytoplasm"/>
    <property type="evidence" value="ECO:0007669"/>
    <property type="project" value="TreeGrafter"/>
</dbReference>
<comment type="similarity">
    <text evidence="1 4">Belongs to the tRNA-intron endonuclease family.</text>
</comment>
<evidence type="ECO:0000313" key="8">
    <source>
        <dbReference type="EMBL" id="PIA17989.1"/>
    </source>
</evidence>
<dbReference type="InterPro" id="IPR016589">
    <property type="entry name" value="tRNA_splic_SEN2"/>
</dbReference>
<proteinExistence type="inferred from homology"/>
<dbReference type="CDD" id="cd22363">
    <property type="entry name" value="tRNA-intron_lyase_C"/>
    <property type="match status" value="1"/>
</dbReference>
<dbReference type="PANTHER" id="PTHR21227:SF0">
    <property type="entry name" value="TRNA-SPLICING ENDONUCLEASE SUBUNIT SEN2"/>
    <property type="match status" value="1"/>
</dbReference>
<name>A0A2G5BG48_COERN</name>
<dbReference type="GO" id="GO:0000213">
    <property type="term" value="F:tRNA-intron lyase activity"/>
    <property type="evidence" value="ECO:0007669"/>
    <property type="project" value="UniProtKB-UniRule"/>
</dbReference>
<dbReference type="PIRSF" id="PIRSF011789">
    <property type="entry name" value="tRNA_splic_SEN2"/>
    <property type="match status" value="1"/>
</dbReference>
<dbReference type="PANTHER" id="PTHR21227">
    <property type="entry name" value="TRNA-SPLICING ENDONUCLEASE SUBUNIT SEN2"/>
    <property type="match status" value="1"/>
</dbReference>
<dbReference type="InterPro" id="IPR006676">
    <property type="entry name" value="tRNA_splic"/>
</dbReference>
<feature type="coiled-coil region" evidence="6">
    <location>
        <begin position="109"/>
        <end position="136"/>
    </location>
</feature>
<comment type="function">
    <text evidence="4">Constitutes one of the two catalytic subunit of the tRNA-splicing endonuclease complex, a complex responsible for identification and cleavage of the splice sites in pre-tRNA. It cleaves pre-tRNA at the 5'- and 3'-splice sites to release the intron. The products are an intron and two tRNA half-molecules bearing 2',3'-cyclic phosphate and 5'-OH termini. There are no conserved sequences at the splice sites, but the intron is invariably located at the same site in the gene, placing the splice sites an invariant distance from the constant structural features of the tRNA body.</text>
</comment>
<dbReference type="InterPro" id="IPR036167">
    <property type="entry name" value="tRNA_intron_Endo_cat-like_sf"/>
</dbReference>
<accession>A0A2G5BG48</accession>
<evidence type="ECO:0000313" key="9">
    <source>
        <dbReference type="Proteomes" id="UP000242474"/>
    </source>
</evidence>
<dbReference type="NCBIfam" id="TIGR00324">
    <property type="entry name" value="endA"/>
    <property type="match status" value="1"/>
</dbReference>
<keyword evidence="2 4" id="KW-0819">tRNA processing</keyword>
<evidence type="ECO:0000256" key="5">
    <source>
        <dbReference type="PIRSR" id="PIRSR011789-1"/>
    </source>
</evidence>
<feature type="active site" evidence="5">
    <location>
        <position position="249"/>
    </location>
</feature>
<dbReference type="GO" id="GO:0000379">
    <property type="term" value="P:tRNA-type intron splice site recognition and cleavage"/>
    <property type="evidence" value="ECO:0007669"/>
    <property type="project" value="TreeGrafter"/>
</dbReference>
<evidence type="ECO:0000256" key="1">
    <source>
        <dbReference type="ARBA" id="ARBA00008078"/>
    </source>
</evidence>
<dbReference type="OrthoDB" id="10249562at2759"/>
<dbReference type="InterPro" id="IPR006677">
    <property type="entry name" value="tRNA_intron_Endonuc_cat-like"/>
</dbReference>
<keyword evidence="6" id="KW-0175">Coiled coil</keyword>
<evidence type="ECO:0000256" key="6">
    <source>
        <dbReference type="SAM" id="Coils"/>
    </source>
</evidence>
<keyword evidence="3 4" id="KW-0456">Lyase</keyword>
<dbReference type="GO" id="GO:0003676">
    <property type="term" value="F:nucleic acid binding"/>
    <property type="evidence" value="ECO:0007669"/>
    <property type="project" value="InterPro"/>
</dbReference>
<reference evidence="8 9" key="1">
    <citation type="journal article" date="2015" name="Genome Biol. Evol.">
        <title>Phylogenomic analyses indicate that early fungi evolved digesting cell walls of algal ancestors of land plants.</title>
        <authorList>
            <person name="Chang Y."/>
            <person name="Wang S."/>
            <person name="Sekimoto S."/>
            <person name="Aerts A.L."/>
            <person name="Choi C."/>
            <person name="Clum A."/>
            <person name="LaButti K.M."/>
            <person name="Lindquist E.A."/>
            <person name="Yee Ngan C."/>
            <person name="Ohm R.A."/>
            <person name="Salamov A.A."/>
            <person name="Grigoriev I.V."/>
            <person name="Spatafora J.W."/>
            <person name="Berbee M.L."/>
        </authorList>
    </citation>
    <scope>NUCLEOTIDE SEQUENCE [LARGE SCALE GENOMIC DNA]</scope>
    <source>
        <strain evidence="8 9">NRRL 1564</strain>
    </source>
</reference>
<organism evidence="8 9">
    <name type="scientific">Coemansia reversa (strain ATCC 12441 / NRRL 1564)</name>
    <dbReference type="NCBI Taxonomy" id="763665"/>
    <lineage>
        <taxon>Eukaryota</taxon>
        <taxon>Fungi</taxon>
        <taxon>Fungi incertae sedis</taxon>
        <taxon>Zoopagomycota</taxon>
        <taxon>Kickxellomycotina</taxon>
        <taxon>Kickxellomycetes</taxon>
        <taxon>Kickxellales</taxon>
        <taxon>Kickxellaceae</taxon>
        <taxon>Coemansia</taxon>
    </lineage>
</organism>
<dbReference type="SUPFAM" id="SSF53032">
    <property type="entry name" value="tRNA-intron endonuclease catalytic domain-like"/>
    <property type="match status" value="1"/>
</dbReference>
<dbReference type="Gene3D" id="3.40.1350.10">
    <property type="match status" value="1"/>
</dbReference>
<keyword evidence="8" id="KW-0255">Endonuclease</keyword>